<accession>A0A3S5BE16</accession>
<dbReference type="Proteomes" id="UP000784294">
    <property type="component" value="Unassembled WGS sequence"/>
</dbReference>
<proteinExistence type="predicted"/>
<keyword evidence="2" id="KW-1185">Reference proteome</keyword>
<comment type="caution">
    <text evidence="1">The sequence shown here is derived from an EMBL/GenBank/DDBJ whole genome shotgun (WGS) entry which is preliminary data.</text>
</comment>
<gene>
    <name evidence="1" type="ORF">PXEA_LOCUS14316</name>
</gene>
<sequence>MISNRLGRLGRLCLLRSACRIGESVRGFFDFGLATLPCLRCSMALVLEERLLLIPRSSCNFLTDSEKSLVLLPHLMENGYLPIFLSSQLQPKGKRKLTR</sequence>
<name>A0A3S5BE16_9PLAT</name>
<reference evidence="1" key="1">
    <citation type="submission" date="2018-11" db="EMBL/GenBank/DDBJ databases">
        <authorList>
            <consortium name="Pathogen Informatics"/>
        </authorList>
    </citation>
    <scope>NUCLEOTIDE SEQUENCE</scope>
</reference>
<protein>
    <submittedName>
        <fullName evidence="1">Uncharacterized protein</fullName>
    </submittedName>
</protein>
<organism evidence="1 2">
    <name type="scientific">Protopolystoma xenopodis</name>
    <dbReference type="NCBI Taxonomy" id="117903"/>
    <lineage>
        <taxon>Eukaryota</taxon>
        <taxon>Metazoa</taxon>
        <taxon>Spiralia</taxon>
        <taxon>Lophotrochozoa</taxon>
        <taxon>Platyhelminthes</taxon>
        <taxon>Monogenea</taxon>
        <taxon>Polyopisthocotylea</taxon>
        <taxon>Polystomatidea</taxon>
        <taxon>Polystomatidae</taxon>
        <taxon>Protopolystoma</taxon>
    </lineage>
</organism>
<evidence type="ECO:0000313" key="2">
    <source>
        <dbReference type="Proteomes" id="UP000784294"/>
    </source>
</evidence>
<dbReference type="AlphaFoldDB" id="A0A3S5BE16"/>
<evidence type="ECO:0000313" key="1">
    <source>
        <dbReference type="EMBL" id="VEL20876.1"/>
    </source>
</evidence>
<dbReference type="EMBL" id="CAAALY010048388">
    <property type="protein sequence ID" value="VEL20876.1"/>
    <property type="molecule type" value="Genomic_DNA"/>
</dbReference>